<dbReference type="InterPro" id="IPR028098">
    <property type="entry name" value="Glyco_trans_4-like_N"/>
</dbReference>
<dbReference type="CDD" id="cd03801">
    <property type="entry name" value="GT4_PimA-like"/>
    <property type="match status" value="1"/>
</dbReference>
<feature type="domain" description="Glycosyltransferase subfamily 4-like N-terminal" evidence="2">
    <location>
        <begin position="13"/>
        <end position="173"/>
    </location>
</feature>
<dbReference type="RefSeq" id="WP_167614667.1">
    <property type="nucleotide sequence ID" value="NZ_SOYS01000013.1"/>
</dbReference>
<evidence type="ECO:0000313" key="3">
    <source>
        <dbReference type="EMBL" id="NIY49736.1"/>
    </source>
</evidence>
<dbReference type="Gene3D" id="3.40.50.2000">
    <property type="entry name" value="Glycogen Phosphorylase B"/>
    <property type="match status" value="2"/>
</dbReference>
<evidence type="ECO:0000313" key="4">
    <source>
        <dbReference type="Proteomes" id="UP000697927"/>
    </source>
</evidence>
<name>A0ABX0VUR0_9ENTR</name>
<dbReference type="Pfam" id="PF00534">
    <property type="entry name" value="Glycos_transf_1"/>
    <property type="match status" value="1"/>
</dbReference>
<dbReference type="Pfam" id="PF13439">
    <property type="entry name" value="Glyco_transf_4"/>
    <property type="match status" value="1"/>
</dbReference>
<proteinExistence type="predicted"/>
<dbReference type="InterPro" id="IPR001296">
    <property type="entry name" value="Glyco_trans_1"/>
</dbReference>
<accession>A0ABX0VUR0</accession>
<dbReference type="Proteomes" id="UP000697927">
    <property type="component" value="Unassembled WGS sequence"/>
</dbReference>
<comment type="caution">
    <text evidence="3">The sequence shown here is derived from an EMBL/GenBank/DDBJ whole genome shotgun (WGS) entry which is preliminary data.</text>
</comment>
<reference evidence="3 4" key="1">
    <citation type="journal article" date="2020" name="Microorganisms">
        <title>Polyphasic Characterisation of Cedecea colo sp. nov., a New Enteric Bacterium Isolated from the Koala Hindgut.</title>
        <authorList>
            <person name="Boath J.M."/>
            <person name="Dakhal S."/>
            <person name="Van T.T.H."/>
            <person name="Moore R.J."/>
            <person name="Dekiwadia C."/>
            <person name="Macreadie I.G."/>
        </authorList>
    </citation>
    <scope>NUCLEOTIDE SEQUENCE [LARGE SCALE GENOMIC DNA]</scope>
    <source>
        <strain evidence="3 4">ZA</strain>
    </source>
</reference>
<feature type="domain" description="Glycosyl transferase family 1" evidence="1">
    <location>
        <begin position="184"/>
        <end position="349"/>
    </location>
</feature>
<protein>
    <submittedName>
        <fullName evidence="3">Glycosyltransferase family 1 protein</fullName>
    </submittedName>
</protein>
<organism evidence="3 4">
    <name type="scientific">Cedecea colo</name>
    <dbReference type="NCBI Taxonomy" id="2552946"/>
    <lineage>
        <taxon>Bacteria</taxon>
        <taxon>Pseudomonadati</taxon>
        <taxon>Pseudomonadota</taxon>
        <taxon>Gammaproteobacteria</taxon>
        <taxon>Enterobacterales</taxon>
        <taxon>Enterobacteriaceae</taxon>
        <taxon>Cedecea</taxon>
    </lineage>
</organism>
<gene>
    <name evidence="3" type="ORF">E2L00_20040</name>
</gene>
<dbReference type="PANTHER" id="PTHR12526:SF641">
    <property type="entry name" value="LIPOPOLYSACCHARIDE CORE BIOSYNTHESIS PROTEIN RFAG"/>
    <property type="match status" value="1"/>
</dbReference>
<keyword evidence="4" id="KW-1185">Reference proteome</keyword>
<evidence type="ECO:0000259" key="1">
    <source>
        <dbReference type="Pfam" id="PF00534"/>
    </source>
</evidence>
<evidence type="ECO:0000259" key="2">
    <source>
        <dbReference type="Pfam" id="PF13439"/>
    </source>
</evidence>
<sequence length="374" mass="43040">MIIAFCLYKYFPYGGLQRDFMRIAQTVAARGHRVLVLTQQWQGERPEDFEIIIVPVKDRTNHGKNASYYQWVNRYLEQNPVDRVVGFNKMPGLDVYYAADVCYAEKVDREKGFFYKLTSRYRHYATFERATFLKGSGTELLMLTANQVADFKKHYNTEDSRFHILPPGIYPDRKYSYQIADSRRVYRERNNISEQQLLLLQVGSDFKRKGVERSLRALSTLPEVLRQRVLFLVVGQDKPARYEKLACQLGIADRVRFFSGRDDIAQLMAAADLLLHPAYQEAAGIVLLEAIVAGLPVLVTEVCGYAHYVNSARCGEVLPEPFQQESLNKMLRKALESEALRKEWASNARYYADTEDLYSLAEKAADIILDCKHG</sequence>
<dbReference type="PANTHER" id="PTHR12526">
    <property type="entry name" value="GLYCOSYLTRANSFERASE"/>
    <property type="match status" value="1"/>
</dbReference>
<dbReference type="SUPFAM" id="SSF53756">
    <property type="entry name" value="UDP-Glycosyltransferase/glycogen phosphorylase"/>
    <property type="match status" value="1"/>
</dbReference>
<dbReference type="EMBL" id="SOYS01000013">
    <property type="protein sequence ID" value="NIY49736.1"/>
    <property type="molecule type" value="Genomic_DNA"/>
</dbReference>